<reference evidence="1 2" key="1">
    <citation type="journal article" date="2021" name="Elife">
        <title>Chloroplast acquisition without the gene transfer in kleptoplastic sea slugs, Plakobranchus ocellatus.</title>
        <authorList>
            <person name="Maeda T."/>
            <person name="Takahashi S."/>
            <person name="Yoshida T."/>
            <person name="Shimamura S."/>
            <person name="Takaki Y."/>
            <person name="Nagai Y."/>
            <person name="Toyoda A."/>
            <person name="Suzuki Y."/>
            <person name="Arimoto A."/>
            <person name="Ishii H."/>
            <person name="Satoh N."/>
            <person name="Nishiyama T."/>
            <person name="Hasebe M."/>
            <person name="Maruyama T."/>
            <person name="Minagawa J."/>
            <person name="Obokata J."/>
            <person name="Shigenobu S."/>
        </authorList>
    </citation>
    <scope>NUCLEOTIDE SEQUENCE [LARGE SCALE GENOMIC DNA]</scope>
</reference>
<evidence type="ECO:0000313" key="2">
    <source>
        <dbReference type="Proteomes" id="UP000735302"/>
    </source>
</evidence>
<keyword evidence="2" id="KW-1185">Reference proteome</keyword>
<accession>A0AAV3Y3U5</accession>
<evidence type="ECO:0000313" key="1">
    <source>
        <dbReference type="EMBL" id="GFN76746.1"/>
    </source>
</evidence>
<sequence length="153" mass="17325">MQSLSSVRRRIHHHRHVRILMAFRSFHIPNDHIADGVRDAQRFHFTTQVTRPQVDHCLLSQLRCRSQSTGSSHQSTDSPRPVPCAHNTFKPGVPHHVDSSIAYLQDSTRKSLVLFNFSSAALVHLFRLPAEAFYPLLQSGGCPSHPEQDQCSL</sequence>
<organism evidence="1 2">
    <name type="scientific">Plakobranchus ocellatus</name>
    <dbReference type="NCBI Taxonomy" id="259542"/>
    <lineage>
        <taxon>Eukaryota</taxon>
        <taxon>Metazoa</taxon>
        <taxon>Spiralia</taxon>
        <taxon>Lophotrochozoa</taxon>
        <taxon>Mollusca</taxon>
        <taxon>Gastropoda</taxon>
        <taxon>Heterobranchia</taxon>
        <taxon>Euthyneura</taxon>
        <taxon>Panpulmonata</taxon>
        <taxon>Sacoglossa</taxon>
        <taxon>Placobranchoidea</taxon>
        <taxon>Plakobranchidae</taxon>
        <taxon>Plakobranchus</taxon>
    </lineage>
</organism>
<protein>
    <submittedName>
        <fullName evidence="1">Uncharacterized protein</fullName>
    </submittedName>
</protein>
<gene>
    <name evidence="1" type="ORF">PoB_000325200</name>
</gene>
<dbReference type="Proteomes" id="UP000735302">
    <property type="component" value="Unassembled WGS sequence"/>
</dbReference>
<proteinExistence type="predicted"/>
<dbReference type="EMBL" id="BLXT01000407">
    <property type="protein sequence ID" value="GFN76746.1"/>
    <property type="molecule type" value="Genomic_DNA"/>
</dbReference>
<comment type="caution">
    <text evidence="1">The sequence shown here is derived from an EMBL/GenBank/DDBJ whole genome shotgun (WGS) entry which is preliminary data.</text>
</comment>
<dbReference type="AlphaFoldDB" id="A0AAV3Y3U5"/>
<name>A0AAV3Y3U5_9GAST</name>